<dbReference type="GO" id="GO:0016020">
    <property type="term" value="C:membrane"/>
    <property type="evidence" value="ECO:0007669"/>
    <property type="project" value="UniProtKB-SubCell"/>
</dbReference>
<name>A0A2U2J6J4_9SPHN</name>
<evidence type="ECO:0000313" key="8">
    <source>
        <dbReference type="EMBL" id="PWG03965.1"/>
    </source>
</evidence>
<sequence length="415" mass="44230">MAATSGRRVLAILLLAYIFNFLDRQIVSILAEPIKKDLGLTDGQLGLMGGLAFALFYTGLGIPIAWLADRKSRVTIISVSLALWSGFTALCGFAGNFWQLFLARMGVGVGEAGGVAPSYALISDSFPPNQRGRALAIFSFGIPIGSALGIFFGGWIASNIDWRAAFIIVGLAGLFLAPLVKFGVPEAPRGGFDEARTEEAASLAQVGRILSKKPSFWLLSFGSACSSVIGYGFAFWLPSFLARSHGLDLVDRSLFYGTIALIGGLAGVWMGGWLGDKAGATDPGGYARVPAYCFLLAIPLYAVGLFAPSLLVTFLLLLVPTALALAWLGPGIAAIQQVVPPQMRATASAIFLFVNNLIGIGFGTWFLGFMSDSMAATYGEDSLRYSMIYGLAFYLAAATLYLTAARRLNRDWYRG</sequence>
<dbReference type="Pfam" id="PF07690">
    <property type="entry name" value="MFS_1"/>
    <property type="match status" value="1"/>
</dbReference>
<feature type="transmembrane region" description="Helical" evidence="6">
    <location>
        <begin position="134"/>
        <end position="156"/>
    </location>
</feature>
<evidence type="ECO:0000259" key="7">
    <source>
        <dbReference type="PROSITE" id="PS50850"/>
    </source>
</evidence>
<evidence type="ECO:0000256" key="4">
    <source>
        <dbReference type="ARBA" id="ARBA00022989"/>
    </source>
</evidence>
<feature type="transmembrane region" description="Helical" evidence="6">
    <location>
        <begin position="162"/>
        <end position="180"/>
    </location>
</feature>
<comment type="subcellular location">
    <subcellularLocation>
        <location evidence="1">Membrane</location>
        <topology evidence="1">Multi-pass membrane protein</topology>
    </subcellularLocation>
</comment>
<gene>
    <name evidence="8" type="ORF">DF286_10440</name>
</gene>
<feature type="transmembrane region" description="Helical" evidence="6">
    <location>
        <begin position="74"/>
        <end position="95"/>
    </location>
</feature>
<evidence type="ECO:0000256" key="2">
    <source>
        <dbReference type="ARBA" id="ARBA00022448"/>
    </source>
</evidence>
<organism evidence="8 9">
    <name type="scientific">Allosphingosinicella humi</name>
    <dbReference type="NCBI Taxonomy" id="2068657"/>
    <lineage>
        <taxon>Bacteria</taxon>
        <taxon>Pseudomonadati</taxon>
        <taxon>Pseudomonadota</taxon>
        <taxon>Alphaproteobacteria</taxon>
        <taxon>Sphingomonadales</taxon>
        <taxon>Sphingomonadaceae</taxon>
        <taxon>Allosphingosinicella</taxon>
    </lineage>
</organism>
<feature type="transmembrane region" description="Helical" evidence="6">
    <location>
        <begin position="347"/>
        <end position="367"/>
    </location>
</feature>
<dbReference type="PANTHER" id="PTHR23505:SF79">
    <property type="entry name" value="PROTEIN SPINSTER"/>
    <property type="match status" value="1"/>
</dbReference>
<evidence type="ECO:0000256" key="3">
    <source>
        <dbReference type="ARBA" id="ARBA00022692"/>
    </source>
</evidence>
<keyword evidence="9" id="KW-1185">Reference proteome</keyword>
<dbReference type="InterPro" id="IPR020846">
    <property type="entry name" value="MFS_dom"/>
</dbReference>
<keyword evidence="3 6" id="KW-0812">Transmembrane</keyword>
<feature type="domain" description="Major facilitator superfamily (MFS) profile" evidence="7">
    <location>
        <begin position="9"/>
        <end position="408"/>
    </location>
</feature>
<protein>
    <submittedName>
        <fullName evidence="8">MFS transporter</fullName>
    </submittedName>
</protein>
<dbReference type="CDD" id="cd17328">
    <property type="entry name" value="MFS_spinster_like"/>
    <property type="match status" value="1"/>
</dbReference>
<keyword evidence="2" id="KW-0813">Transport</keyword>
<feature type="transmembrane region" description="Helical" evidence="6">
    <location>
        <begin position="47"/>
        <end position="67"/>
    </location>
</feature>
<dbReference type="Proteomes" id="UP000245916">
    <property type="component" value="Unassembled WGS sequence"/>
</dbReference>
<dbReference type="OrthoDB" id="7497327at2"/>
<keyword evidence="5 6" id="KW-0472">Membrane</keyword>
<evidence type="ECO:0000313" key="9">
    <source>
        <dbReference type="Proteomes" id="UP000245916"/>
    </source>
</evidence>
<evidence type="ECO:0000256" key="6">
    <source>
        <dbReference type="SAM" id="Phobius"/>
    </source>
</evidence>
<keyword evidence="4 6" id="KW-1133">Transmembrane helix</keyword>
<dbReference type="PROSITE" id="PS50850">
    <property type="entry name" value="MFS"/>
    <property type="match status" value="1"/>
</dbReference>
<dbReference type="SUPFAM" id="SSF103473">
    <property type="entry name" value="MFS general substrate transporter"/>
    <property type="match status" value="1"/>
</dbReference>
<accession>A0A2U2J6J4</accession>
<feature type="transmembrane region" description="Helical" evidence="6">
    <location>
        <begin position="387"/>
        <end position="404"/>
    </location>
</feature>
<dbReference type="Gene3D" id="1.20.1250.20">
    <property type="entry name" value="MFS general substrate transporter like domains"/>
    <property type="match status" value="2"/>
</dbReference>
<feature type="transmembrane region" description="Helical" evidence="6">
    <location>
        <begin position="254"/>
        <end position="274"/>
    </location>
</feature>
<proteinExistence type="predicted"/>
<evidence type="ECO:0000256" key="5">
    <source>
        <dbReference type="ARBA" id="ARBA00023136"/>
    </source>
</evidence>
<dbReference type="GO" id="GO:0022857">
    <property type="term" value="F:transmembrane transporter activity"/>
    <property type="evidence" value="ECO:0007669"/>
    <property type="project" value="InterPro"/>
</dbReference>
<feature type="transmembrane region" description="Helical" evidence="6">
    <location>
        <begin position="101"/>
        <end position="122"/>
    </location>
</feature>
<dbReference type="PANTHER" id="PTHR23505">
    <property type="entry name" value="SPINSTER"/>
    <property type="match status" value="1"/>
</dbReference>
<comment type="caution">
    <text evidence="8">The sequence shown here is derived from an EMBL/GenBank/DDBJ whole genome shotgun (WGS) entry which is preliminary data.</text>
</comment>
<dbReference type="InterPro" id="IPR036259">
    <property type="entry name" value="MFS_trans_sf"/>
</dbReference>
<reference evidence="8 9" key="1">
    <citation type="submission" date="2018-05" db="EMBL/GenBank/DDBJ databases">
        <title>Genome of Sphingosinicella humi QZX222.</title>
        <authorList>
            <person name="Qiao Z."/>
            <person name="Wang G."/>
        </authorList>
    </citation>
    <scope>NUCLEOTIDE SEQUENCE [LARGE SCALE GENOMIC DNA]</scope>
    <source>
        <strain evidence="8 9">QZX222</strain>
    </source>
</reference>
<evidence type="ECO:0000256" key="1">
    <source>
        <dbReference type="ARBA" id="ARBA00004141"/>
    </source>
</evidence>
<dbReference type="RefSeq" id="WP_109272137.1">
    <property type="nucleotide sequence ID" value="NZ_QFFF01000001.1"/>
</dbReference>
<feature type="transmembrane region" description="Helical" evidence="6">
    <location>
        <begin position="286"/>
        <end position="307"/>
    </location>
</feature>
<dbReference type="EMBL" id="QFFF01000001">
    <property type="protein sequence ID" value="PWG03965.1"/>
    <property type="molecule type" value="Genomic_DNA"/>
</dbReference>
<feature type="transmembrane region" description="Helical" evidence="6">
    <location>
        <begin position="216"/>
        <end position="234"/>
    </location>
</feature>
<dbReference type="AlphaFoldDB" id="A0A2U2J6J4"/>
<feature type="transmembrane region" description="Helical" evidence="6">
    <location>
        <begin position="313"/>
        <end position="335"/>
    </location>
</feature>
<dbReference type="InterPro" id="IPR011701">
    <property type="entry name" value="MFS"/>
</dbReference>
<dbReference type="InterPro" id="IPR044770">
    <property type="entry name" value="MFS_spinster-like"/>
</dbReference>